<reference evidence="1" key="1">
    <citation type="submission" date="2017-05" db="UniProtKB">
        <authorList>
            <consortium name="EnsemblMetazoa"/>
        </authorList>
    </citation>
    <scope>IDENTIFICATION</scope>
</reference>
<protein>
    <recommendedName>
        <fullName evidence="2">HTH psq-type domain-containing protein</fullName>
    </recommendedName>
</protein>
<dbReference type="EnsemblMetazoa" id="Aqu2.1.35004_001">
    <property type="protein sequence ID" value="Aqu2.1.35004_001"/>
    <property type="gene ID" value="Aqu2.1.35004"/>
</dbReference>
<accession>A0A1X7V595</accession>
<dbReference type="AlphaFoldDB" id="A0A1X7V595"/>
<sequence>MASEKYSVPKSTLHDRVMGKTDFEARPGPSYYLSFKNEEELACFFIKTAKIGYPCRKRQVKELSVLVVFVLQLQMGGGNTFAKGIPK</sequence>
<evidence type="ECO:0008006" key="2">
    <source>
        <dbReference type="Google" id="ProtNLM"/>
    </source>
</evidence>
<name>A0A1X7V595_AMPQE</name>
<organism evidence="1">
    <name type="scientific">Amphimedon queenslandica</name>
    <name type="common">Sponge</name>
    <dbReference type="NCBI Taxonomy" id="400682"/>
    <lineage>
        <taxon>Eukaryota</taxon>
        <taxon>Metazoa</taxon>
        <taxon>Porifera</taxon>
        <taxon>Demospongiae</taxon>
        <taxon>Heteroscleromorpha</taxon>
        <taxon>Haplosclerida</taxon>
        <taxon>Niphatidae</taxon>
        <taxon>Amphimedon</taxon>
    </lineage>
</organism>
<dbReference type="InParanoid" id="A0A1X7V595"/>
<proteinExistence type="predicted"/>
<evidence type="ECO:0000313" key="1">
    <source>
        <dbReference type="EnsemblMetazoa" id="Aqu2.1.35004_001"/>
    </source>
</evidence>